<gene>
    <name evidence="2" type="ORF">DET59_1127</name>
</gene>
<name>A0A366EK04_9BACI</name>
<dbReference type="InterPro" id="IPR013830">
    <property type="entry name" value="SGNH_hydro"/>
</dbReference>
<evidence type="ECO:0000313" key="2">
    <source>
        <dbReference type="EMBL" id="RBP02723.1"/>
    </source>
</evidence>
<dbReference type="Gene3D" id="3.40.50.12090">
    <property type="match status" value="1"/>
</dbReference>
<evidence type="ECO:0000313" key="3">
    <source>
        <dbReference type="Proteomes" id="UP000252118"/>
    </source>
</evidence>
<accession>A0A366EK04</accession>
<dbReference type="Proteomes" id="UP000252118">
    <property type="component" value="Unassembled WGS sequence"/>
</dbReference>
<comment type="caution">
    <text evidence="2">The sequence shown here is derived from an EMBL/GenBank/DDBJ whole genome shotgun (WGS) entry which is preliminary data.</text>
</comment>
<feature type="domain" description="SGNH hydrolase-type esterase" evidence="1">
    <location>
        <begin position="60"/>
        <end position="257"/>
    </location>
</feature>
<dbReference type="Pfam" id="PF04122">
    <property type="entry name" value="CW_binding_2"/>
    <property type="match status" value="1"/>
</dbReference>
<dbReference type="PANTHER" id="PTHR30032">
    <property type="entry name" value="N-ACETYLMURAMOYL-L-ALANINE AMIDASE-RELATED"/>
    <property type="match status" value="1"/>
</dbReference>
<evidence type="ECO:0000259" key="1">
    <source>
        <dbReference type="Pfam" id="PF13472"/>
    </source>
</evidence>
<dbReference type="InterPro" id="IPR036514">
    <property type="entry name" value="SGNH_hydro_sf"/>
</dbReference>
<dbReference type="InterPro" id="IPR051922">
    <property type="entry name" value="Bact_Sporulation_Assoc"/>
</dbReference>
<dbReference type="RefSeq" id="WP_113970378.1">
    <property type="nucleotide sequence ID" value="NZ_QNRJ01000012.1"/>
</dbReference>
<dbReference type="SUPFAM" id="SSF52266">
    <property type="entry name" value="SGNH hydrolase"/>
    <property type="match status" value="1"/>
</dbReference>
<dbReference type="AlphaFoldDB" id="A0A366EK04"/>
<dbReference type="OrthoDB" id="1815486at2"/>
<dbReference type="PANTHER" id="PTHR30032:SF8">
    <property type="entry name" value="GERMINATION-SPECIFIC N-ACETYLMURAMOYL-L-ALANINE AMIDASE"/>
    <property type="match status" value="1"/>
</dbReference>
<organism evidence="2 3">
    <name type="scientific">Rossellomorea aquimaris</name>
    <dbReference type="NCBI Taxonomy" id="189382"/>
    <lineage>
        <taxon>Bacteria</taxon>
        <taxon>Bacillati</taxon>
        <taxon>Bacillota</taxon>
        <taxon>Bacilli</taxon>
        <taxon>Bacillales</taxon>
        <taxon>Bacillaceae</taxon>
        <taxon>Rossellomorea</taxon>
    </lineage>
</organism>
<sequence length="427" mass="46732">MSATNRFNWIAKIERRTTLKKTLKHSLKVLTGAMTMALVMAPTMALAEMKEEHTYVDYLALGDSLAAGVLYDNSLGKGYPDFLADEFKEDGFHVDFNKSFAVPGYTSKQVLADIQDPAKGLQKEITGADTITLDAGANDLLQLIEQKDGGISIDPVKVQAALQEVGVNIATSLGIIRQLNPDVPVYVMGYYNAFPYLPQETQAQLKPTLDGLNQAIQAASVQGGAVFVPVEEEMADNFQVKLPNPQNVHPSEAGYEAMADEFWKVMEPVSDTVGKSTARLFGQDRYETAAEISEESWESAETVIIARGNEYPDALVGTPLAYQLEAPILLTNGAELSKETVEEIDRLGAENAVILGGKGAVSEKLEAELNDLGLSVVESVEMTVSKRPLSSRTNWVIQKRQWLPMDMTSLMPWPLLHMLPSMDIQSC</sequence>
<dbReference type="EMBL" id="QNRJ01000012">
    <property type="protein sequence ID" value="RBP02723.1"/>
    <property type="molecule type" value="Genomic_DNA"/>
</dbReference>
<proteinExistence type="predicted"/>
<dbReference type="Gene3D" id="3.40.50.1110">
    <property type="entry name" value="SGNH hydrolase"/>
    <property type="match status" value="1"/>
</dbReference>
<dbReference type="InterPro" id="IPR007253">
    <property type="entry name" value="Cell_wall-bd_2"/>
</dbReference>
<protein>
    <submittedName>
        <fullName evidence="2">Lysophospholipase L1-like esterase</fullName>
    </submittedName>
</protein>
<dbReference type="Pfam" id="PF13472">
    <property type="entry name" value="Lipase_GDSL_2"/>
    <property type="match status" value="1"/>
</dbReference>
<reference evidence="2 3" key="1">
    <citation type="submission" date="2018-06" db="EMBL/GenBank/DDBJ databases">
        <title>Freshwater and sediment microbial communities from various areas in North America, analyzing microbe dynamics in response to fracking.</title>
        <authorList>
            <person name="Lamendella R."/>
        </authorList>
    </citation>
    <scope>NUCLEOTIDE SEQUENCE [LARGE SCALE GENOMIC DNA]</scope>
    <source>
        <strain evidence="2 3">97B</strain>
    </source>
</reference>